<proteinExistence type="predicted"/>
<dbReference type="EMBL" id="HBIX01031611">
    <property type="protein sequence ID" value="CAE0728152.1"/>
    <property type="molecule type" value="Transcribed_RNA"/>
</dbReference>
<keyword evidence="1" id="KW-0732">Signal</keyword>
<feature type="chain" id="PRO_5030582462" evidence="1">
    <location>
        <begin position="20"/>
        <end position="155"/>
    </location>
</feature>
<evidence type="ECO:0000256" key="1">
    <source>
        <dbReference type="SAM" id="SignalP"/>
    </source>
</evidence>
<reference evidence="2" key="1">
    <citation type="submission" date="2021-01" db="EMBL/GenBank/DDBJ databases">
        <authorList>
            <person name="Corre E."/>
            <person name="Pelletier E."/>
            <person name="Niang G."/>
            <person name="Scheremetjew M."/>
            <person name="Finn R."/>
            <person name="Kale V."/>
            <person name="Holt S."/>
            <person name="Cochrane G."/>
            <person name="Meng A."/>
            <person name="Brown T."/>
            <person name="Cohen L."/>
        </authorList>
    </citation>
    <scope>NUCLEOTIDE SEQUENCE</scope>
    <source>
        <strain evidence="2">10249 10 AB</strain>
    </source>
</reference>
<accession>A0A7S4AW03</accession>
<protein>
    <submittedName>
        <fullName evidence="2">Uncharacterized protein</fullName>
    </submittedName>
</protein>
<feature type="signal peptide" evidence="1">
    <location>
        <begin position="1"/>
        <end position="19"/>
    </location>
</feature>
<dbReference type="AlphaFoldDB" id="A0A7S4AW03"/>
<organism evidence="2">
    <name type="scientific">Pseudo-nitzschia australis</name>
    <dbReference type="NCBI Taxonomy" id="44445"/>
    <lineage>
        <taxon>Eukaryota</taxon>
        <taxon>Sar</taxon>
        <taxon>Stramenopiles</taxon>
        <taxon>Ochrophyta</taxon>
        <taxon>Bacillariophyta</taxon>
        <taxon>Bacillariophyceae</taxon>
        <taxon>Bacillariophycidae</taxon>
        <taxon>Bacillariales</taxon>
        <taxon>Bacillariaceae</taxon>
        <taxon>Pseudo-nitzschia</taxon>
    </lineage>
</organism>
<sequence>MKLLQLFLCVLGIATAVSATGLRGTDIAAPDLVEEEADIYPEDFEGRDLTNTYPGTHGSGTYYQGGTYHYQYGNHHNGYWGGNNHNGYWSNGNWVGNNPNGYWSNGNWVGNNHNGYWSNGNWVSNNHNHNGHWNTNHNNNKKVVNHHNNKKWFAF</sequence>
<name>A0A7S4AW03_9STRA</name>
<gene>
    <name evidence="2" type="ORF">PAUS00366_LOCUS20936</name>
</gene>
<evidence type="ECO:0000313" key="2">
    <source>
        <dbReference type="EMBL" id="CAE0728152.1"/>
    </source>
</evidence>